<dbReference type="Proteomes" id="UP000002318">
    <property type="component" value="Chromosome"/>
</dbReference>
<evidence type="ECO:0000313" key="6">
    <source>
        <dbReference type="Proteomes" id="UP000002318"/>
    </source>
</evidence>
<dbReference type="Pfam" id="PF00456">
    <property type="entry name" value="Transketolase_N"/>
    <property type="match status" value="1"/>
</dbReference>
<evidence type="ECO:0000256" key="1">
    <source>
        <dbReference type="ARBA" id="ARBA00001964"/>
    </source>
</evidence>
<keyword evidence="3" id="KW-0786">Thiamine pyrophosphate</keyword>
<dbReference type="SUPFAM" id="SSF52518">
    <property type="entry name" value="Thiamin diphosphate-binding fold (THDP-binding)"/>
    <property type="match status" value="1"/>
</dbReference>
<evidence type="ECO:0000256" key="3">
    <source>
        <dbReference type="ARBA" id="ARBA00023052"/>
    </source>
</evidence>
<evidence type="ECO:0000259" key="4">
    <source>
        <dbReference type="Pfam" id="PF00456"/>
    </source>
</evidence>
<dbReference type="AlphaFoldDB" id="E1RCT1"/>
<evidence type="ECO:0000313" key="5">
    <source>
        <dbReference type="EMBL" id="ADK80161.1"/>
    </source>
</evidence>
<organism evidence="5 6">
    <name type="scientific">Sediminispirochaeta smaragdinae (strain DSM 11293 / JCM 15392 / SEBR 4228)</name>
    <name type="common">Spirochaeta smaragdinae</name>
    <dbReference type="NCBI Taxonomy" id="573413"/>
    <lineage>
        <taxon>Bacteria</taxon>
        <taxon>Pseudomonadati</taxon>
        <taxon>Spirochaetota</taxon>
        <taxon>Spirochaetia</taxon>
        <taxon>Spirochaetales</taxon>
        <taxon>Spirochaetaceae</taxon>
        <taxon>Sediminispirochaeta</taxon>
    </lineage>
</organism>
<dbReference type="CDD" id="cd02012">
    <property type="entry name" value="TPP_TK"/>
    <property type="match status" value="1"/>
</dbReference>
<feature type="domain" description="Transketolase N-terminal" evidence="4">
    <location>
        <begin position="18"/>
        <end position="272"/>
    </location>
</feature>
<dbReference type="PANTHER" id="PTHR47514">
    <property type="entry name" value="TRANSKETOLASE N-TERMINAL SECTION-RELATED"/>
    <property type="match status" value="1"/>
</dbReference>
<comment type="cofactor">
    <cofactor evidence="1">
        <name>thiamine diphosphate</name>
        <dbReference type="ChEBI" id="CHEBI:58937"/>
    </cofactor>
</comment>
<dbReference type="KEGG" id="ssm:Spirs_1028"/>
<accession>E1RCT1</accession>
<gene>
    <name evidence="5" type="ordered locus">Spirs_1028</name>
</gene>
<dbReference type="OrthoDB" id="8732661at2"/>
<dbReference type="PANTHER" id="PTHR47514:SF1">
    <property type="entry name" value="TRANSKETOLASE N-TERMINAL SECTION-RELATED"/>
    <property type="match status" value="1"/>
</dbReference>
<evidence type="ECO:0000256" key="2">
    <source>
        <dbReference type="ARBA" id="ARBA00007131"/>
    </source>
</evidence>
<dbReference type="RefSeq" id="WP_013253625.1">
    <property type="nucleotide sequence ID" value="NC_014364.1"/>
</dbReference>
<dbReference type="Gene3D" id="3.40.50.970">
    <property type="match status" value="1"/>
</dbReference>
<dbReference type="EMBL" id="CP002116">
    <property type="protein sequence ID" value="ADK80161.1"/>
    <property type="molecule type" value="Genomic_DNA"/>
</dbReference>
<keyword evidence="6" id="KW-1185">Reference proteome</keyword>
<dbReference type="InterPro" id="IPR005474">
    <property type="entry name" value="Transketolase_N"/>
</dbReference>
<dbReference type="eggNOG" id="COG3959">
    <property type="taxonomic scope" value="Bacteria"/>
</dbReference>
<protein>
    <submittedName>
        <fullName evidence="5">Transketolase domain protein</fullName>
    </submittedName>
</protein>
<sequence>MKNKYRLSHSEIAIKARSIRKKIIEMNAHAGAGHTGTDLSEVDILATLYFHILNVDNERPDDPDRDRFILSKGHGAGGYYCTLAEAGFIEEELLQTYLQADSKLPGHPVRQKTTGVELNTGALGHGLPVGVGLALAAKKQNKSWKSYVLLGDGELGEGSNWEAAMAASHYKLDNLTAIIDRNTLQLADRTEKIMGLEPLADKWKAFGFEVHQTDGNDPQSLLECFASLEAGNNRPKLIIARTTKGKGISFIEDKASWHHRIPVGNEVFAAIKELE</sequence>
<reference evidence="5 6" key="1">
    <citation type="journal article" date="2010" name="Stand. Genomic Sci.">
        <title>Complete genome sequence of Spirochaeta smaragdinae type strain (SEBR 4228).</title>
        <authorList>
            <person name="Mavromatis K."/>
            <person name="Yasawong M."/>
            <person name="Chertkov O."/>
            <person name="Lapidus A."/>
            <person name="Lucas S."/>
            <person name="Nolan M."/>
            <person name="Del Rio T.G."/>
            <person name="Tice H."/>
            <person name="Cheng J.F."/>
            <person name="Pitluck S."/>
            <person name="Liolios K."/>
            <person name="Ivanova N."/>
            <person name="Tapia R."/>
            <person name="Han C."/>
            <person name="Bruce D."/>
            <person name="Goodwin L."/>
            <person name="Pati A."/>
            <person name="Chen A."/>
            <person name="Palaniappan K."/>
            <person name="Land M."/>
            <person name="Hauser L."/>
            <person name="Chang Y.J."/>
            <person name="Jeffries C.D."/>
            <person name="Detter J.C."/>
            <person name="Rohde M."/>
            <person name="Brambilla E."/>
            <person name="Spring S."/>
            <person name="Goker M."/>
            <person name="Sikorski J."/>
            <person name="Woyke T."/>
            <person name="Bristow J."/>
            <person name="Eisen J.A."/>
            <person name="Markowitz V."/>
            <person name="Hugenholtz P."/>
            <person name="Klenk H.P."/>
            <person name="Kyrpides N.C."/>
        </authorList>
    </citation>
    <scope>NUCLEOTIDE SEQUENCE [LARGE SCALE GENOMIC DNA]</scope>
    <source>
        <strain evidence="6">DSM 11293 / JCM 15392 / SEBR 4228</strain>
    </source>
</reference>
<proteinExistence type="inferred from homology"/>
<dbReference type="HOGENOM" id="CLU_009227_4_1_12"/>
<dbReference type="InterPro" id="IPR029061">
    <property type="entry name" value="THDP-binding"/>
</dbReference>
<name>E1RCT1_SEDSS</name>
<comment type="similarity">
    <text evidence="2">Belongs to the transketolase family.</text>
</comment>
<dbReference type="STRING" id="573413.Spirs_1028"/>